<reference evidence="1 2" key="1">
    <citation type="submission" date="2020-07" db="EMBL/GenBank/DDBJ databases">
        <title>A new beta-1,3-glucan-decomposing anaerobic bacterium isolated from anoxic soil subjected to biological soil disinfestation.</title>
        <authorList>
            <person name="Ueki A."/>
            <person name="Tonouchi A."/>
        </authorList>
    </citation>
    <scope>NUCLEOTIDE SEQUENCE [LARGE SCALE GENOMIC DNA]</scope>
    <source>
        <strain evidence="1 2">TW1</strain>
    </source>
</reference>
<evidence type="ECO:0000313" key="1">
    <source>
        <dbReference type="EMBL" id="GFP74969.1"/>
    </source>
</evidence>
<name>A0A6V8SCK6_9CLOT</name>
<organism evidence="1 2">
    <name type="scientific">Clostridium fungisolvens</name>
    <dbReference type="NCBI Taxonomy" id="1604897"/>
    <lineage>
        <taxon>Bacteria</taxon>
        <taxon>Bacillati</taxon>
        <taxon>Bacillota</taxon>
        <taxon>Clostridia</taxon>
        <taxon>Eubacteriales</taxon>
        <taxon>Clostridiaceae</taxon>
        <taxon>Clostridium</taxon>
    </lineage>
</organism>
<evidence type="ECO:0000313" key="2">
    <source>
        <dbReference type="Proteomes" id="UP000580568"/>
    </source>
</evidence>
<dbReference type="Proteomes" id="UP000580568">
    <property type="component" value="Unassembled WGS sequence"/>
</dbReference>
<accession>A0A6V8SCK6</accession>
<dbReference type="AlphaFoldDB" id="A0A6V8SCK6"/>
<proteinExistence type="predicted"/>
<dbReference type="EMBL" id="BLZR01000001">
    <property type="protein sequence ID" value="GFP74969.1"/>
    <property type="molecule type" value="Genomic_DNA"/>
</dbReference>
<dbReference type="RefSeq" id="WP_183276504.1">
    <property type="nucleotide sequence ID" value="NZ_BLZR01000001.1"/>
</dbReference>
<comment type="caution">
    <text evidence="1">The sequence shown here is derived from an EMBL/GenBank/DDBJ whole genome shotgun (WGS) entry which is preliminary data.</text>
</comment>
<protein>
    <submittedName>
        <fullName evidence="1">Uncharacterized protein</fullName>
    </submittedName>
</protein>
<keyword evidence="2" id="KW-1185">Reference proteome</keyword>
<gene>
    <name evidence="1" type="ORF">bsdtw1_01033</name>
</gene>
<sequence>MIQIAKKSFLKDTPDYEDYSENIATLTADEAKGLGISLGCCQNNGGCDSCGGCSSKGCCNK</sequence>